<feature type="transmembrane region" description="Helical" evidence="6">
    <location>
        <begin position="79"/>
        <end position="102"/>
    </location>
</feature>
<feature type="transmembrane region" description="Helical" evidence="6">
    <location>
        <begin position="48"/>
        <end position="67"/>
    </location>
</feature>
<dbReference type="GO" id="GO:0005886">
    <property type="term" value="C:plasma membrane"/>
    <property type="evidence" value="ECO:0007669"/>
    <property type="project" value="UniProtKB-SubCell"/>
</dbReference>
<evidence type="ECO:0000256" key="2">
    <source>
        <dbReference type="ARBA" id="ARBA00022475"/>
    </source>
</evidence>
<dbReference type="Pfam" id="PF09678">
    <property type="entry name" value="Caa3_CtaG"/>
    <property type="match status" value="1"/>
</dbReference>
<organism evidence="7 8">
    <name type="scientific">Paenisporosarcina antarctica</name>
    <dbReference type="NCBI Taxonomy" id="417367"/>
    <lineage>
        <taxon>Bacteria</taxon>
        <taxon>Bacillati</taxon>
        <taxon>Bacillota</taxon>
        <taxon>Bacilli</taxon>
        <taxon>Bacillales</taxon>
        <taxon>Caryophanaceae</taxon>
        <taxon>Paenisporosarcina</taxon>
    </lineage>
</organism>
<evidence type="ECO:0000256" key="4">
    <source>
        <dbReference type="ARBA" id="ARBA00022989"/>
    </source>
</evidence>
<gene>
    <name evidence="7" type="ORF">E2636_17145</name>
</gene>
<evidence type="ECO:0000256" key="1">
    <source>
        <dbReference type="ARBA" id="ARBA00004651"/>
    </source>
</evidence>
<dbReference type="OrthoDB" id="5024156at2"/>
<feature type="transmembrane region" description="Helical" evidence="6">
    <location>
        <begin position="230"/>
        <end position="249"/>
    </location>
</feature>
<feature type="transmembrane region" description="Helical" evidence="6">
    <location>
        <begin position="12"/>
        <end position="36"/>
    </location>
</feature>
<feature type="transmembrane region" description="Helical" evidence="6">
    <location>
        <begin position="122"/>
        <end position="143"/>
    </location>
</feature>
<keyword evidence="8" id="KW-1185">Reference proteome</keyword>
<reference evidence="7 8" key="1">
    <citation type="submission" date="2019-03" db="EMBL/GenBank/DDBJ databases">
        <title>Complete genome sequence of Paenisporosarcina antarctica CGMCC 1.6503T.</title>
        <authorList>
            <person name="Rong J.-C."/>
            <person name="Chi N.-Y."/>
            <person name="Zhang Q.-F."/>
        </authorList>
    </citation>
    <scope>NUCLEOTIDE SEQUENCE [LARGE SCALE GENOMIC DNA]</scope>
    <source>
        <strain evidence="7 8">CGMCC 1.6503</strain>
    </source>
</reference>
<evidence type="ECO:0000313" key="8">
    <source>
        <dbReference type="Proteomes" id="UP000294292"/>
    </source>
</evidence>
<protein>
    <submittedName>
        <fullName evidence="7">Cytochrome c oxidase assembly protein</fullName>
    </submittedName>
</protein>
<name>A0A4P7A1R2_9BACL</name>
<sequence>MSNHSHDASGVTLQFIFALPLVMALGFYVFAVILTGRRYKKQWPLYRIAFWILGILCATAAVIGPLAERAHDNFTAHMVSHLLLGMLAPLLMVFAAPMTLILRSLHVNHARRLYRILRSMPIRILSHPVFALTINAGGLWLLYTTNLFMVMQQNMFLHILIHAHVFIAGYLFTMSIIYIDPIPHRTSFYFRAIVLLVALSTHGILSKYIYAHPPNGVSTVEAETGGMLMYYGGDAIEAVLIFLLFYQWFKATRPRVSGAPSKQTITL</sequence>
<dbReference type="RefSeq" id="WP_134211436.1">
    <property type="nucleotide sequence ID" value="NZ_CP038015.1"/>
</dbReference>
<dbReference type="KEGG" id="panc:E2636_17145"/>
<keyword evidence="5 6" id="KW-0472">Membrane</keyword>
<accession>A0A4P7A1R2</accession>
<evidence type="ECO:0000313" key="7">
    <source>
        <dbReference type="EMBL" id="QBP42757.1"/>
    </source>
</evidence>
<feature type="transmembrane region" description="Helical" evidence="6">
    <location>
        <begin position="155"/>
        <end position="179"/>
    </location>
</feature>
<keyword evidence="4 6" id="KW-1133">Transmembrane helix</keyword>
<dbReference type="Proteomes" id="UP000294292">
    <property type="component" value="Chromosome"/>
</dbReference>
<proteinExistence type="predicted"/>
<feature type="transmembrane region" description="Helical" evidence="6">
    <location>
        <begin position="188"/>
        <end position="210"/>
    </location>
</feature>
<comment type="subcellular location">
    <subcellularLocation>
        <location evidence="1">Cell membrane</location>
        <topology evidence="1">Multi-pass membrane protein</topology>
    </subcellularLocation>
</comment>
<evidence type="ECO:0000256" key="5">
    <source>
        <dbReference type="ARBA" id="ARBA00023136"/>
    </source>
</evidence>
<keyword evidence="3 6" id="KW-0812">Transmembrane</keyword>
<evidence type="ECO:0000256" key="3">
    <source>
        <dbReference type="ARBA" id="ARBA00022692"/>
    </source>
</evidence>
<dbReference type="InterPro" id="IPR019108">
    <property type="entry name" value="Caa3_assmbl_CtaG-rel"/>
</dbReference>
<dbReference type="AlphaFoldDB" id="A0A4P7A1R2"/>
<evidence type="ECO:0000256" key="6">
    <source>
        <dbReference type="SAM" id="Phobius"/>
    </source>
</evidence>
<keyword evidence="2" id="KW-1003">Cell membrane</keyword>
<dbReference type="EMBL" id="CP038015">
    <property type="protein sequence ID" value="QBP42757.1"/>
    <property type="molecule type" value="Genomic_DNA"/>
</dbReference>